<keyword evidence="3" id="KW-0053">Apoptosis</keyword>
<dbReference type="GO" id="GO:0046983">
    <property type="term" value="F:protein dimerization activity"/>
    <property type="evidence" value="ECO:0007669"/>
    <property type="project" value="InterPro"/>
</dbReference>
<evidence type="ECO:0000313" key="11">
    <source>
        <dbReference type="EMBL" id="MBB5832625.1"/>
    </source>
</evidence>
<dbReference type="GO" id="GO:0071949">
    <property type="term" value="F:FAD binding"/>
    <property type="evidence" value="ECO:0007669"/>
    <property type="project" value="TreeGrafter"/>
</dbReference>
<comment type="caution">
    <text evidence="11">The sequence shown here is derived from an EMBL/GenBank/DDBJ whole genome shotgun (WGS) entry which is preliminary data.</text>
</comment>
<dbReference type="PANTHER" id="PTHR43557:SF4">
    <property type="entry name" value="APOPTOSIS-INDUCING FACTOR 1, MITOCHONDRIAL"/>
    <property type="match status" value="1"/>
</dbReference>
<dbReference type="SMART" id="SM01353">
    <property type="entry name" value="AIF_C"/>
    <property type="match status" value="1"/>
</dbReference>
<keyword evidence="12" id="KW-1185">Reference proteome</keyword>
<evidence type="ECO:0000256" key="6">
    <source>
        <dbReference type="ARBA" id="ARBA00023002"/>
    </source>
</evidence>
<dbReference type="SUPFAM" id="SSF55424">
    <property type="entry name" value="FAD/NAD-linked reductases, dimerisation (C-terminal) domain"/>
    <property type="match status" value="1"/>
</dbReference>
<evidence type="ECO:0000256" key="8">
    <source>
        <dbReference type="ARBA" id="ARBA00047786"/>
    </source>
</evidence>
<dbReference type="PRINTS" id="PR00368">
    <property type="entry name" value="FADPNR"/>
</dbReference>
<comment type="cofactor">
    <cofactor evidence="1">
        <name>FAD</name>
        <dbReference type="ChEBI" id="CHEBI:57692"/>
    </cofactor>
</comment>
<keyword evidence="5" id="KW-0809">Transit peptide</keyword>
<evidence type="ECO:0000256" key="3">
    <source>
        <dbReference type="ARBA" id="ARBA00022703"/>
    </source>
</evidence>
<dbReference type="GO" id="GO:0033108">
    <property type="term" value="P:mitochondrial respiratory chain complex assembly"/>
    <property type="evidence" value="ECO:0007669"/>
    <property type="project" value="TreeGrafter"/>
</dbReference>
<dbReference type="Gene3D" id="3.30.390.30">
    <property type="match status" value="1"/>
</dbReference>
<evidence type="ECO:0000259" key="9">
    <source>
        <dbReference type="Pfam" id="PF07992"/>
    </source>
</evidence>
<dbReference type="RefSeq" id="WP_184325916.1">
    <property type="nucleotide sequence ID" value="NZ_JACHLZ010000001.1"/>
</dbReference>
<keyword evidence="4" id="KW-0274">FAD</keyword>
<feature type="domain" description="FAD/NAD(P)-binding" evidence="9">
    <location>
        <begin position="8"/>
        <end position="301"/>
    </location>
</feature>
<evidence type="ECO:0000256" key="1">
    <source>
        <dbReference type="ARBA" id="ARBA00001974"/>
    </source>
</evidence>
<dbReference type="GO" id="GO:0005737">
    <property type="term" value="C:cytoplasm"/>
    <property type="evidence" value="ECO:0007669"/>
    <property type="project" value="TreeGrafter"/>
</dbReference>
<sequence>MTDLQERYDHVIIGGGIAADAAARAIREEDEDATIAILSADPHGPVYRPALSKTLWTGDDPDPDSQDLGTAEATGADLFTSTLVTSLLPASRTVVTARGHRVHYGTALLATGASARRLSGVDDQRVMSLRTVGDYRHLRSLAADGARVVVVGGGYIGTEVAAALTRTGAEVTLAHGGTRVLEHMLPDSLTGHLEEVFTDRGVQLVGGFRLGSIASGATLTLHAHNGETLTADAVVLGLGAELNTSLARAAKIYTDRDAVVVDPHLRTSSPHVFAAGDIALYDDALLGRRHVEHVDHAEASGAVAGRNMTRPEEEREVYDHTPLFFSDLFDDGYEAVGNLDTSLETVEVWNEDRTAAVVHYLDDGAVEGVLLWNTWDSVPSARQLIADSQEDGIDREDLEARIVPGG</sequence>
<accession>A0A841AH17</accession>
<name>A0A841AH17_9MICO</name>
<evidence type="ECO:0000256" key="7">
    <source>
        <dbReference type="ARBA" id="ARBA00023027"/>
    </source>
</evidence>
<feature type="domain" description="Mitochondrial apoptosis-inducing factor C-terminal" evidence="10">
    <location>
        <begin position="304"/>
        <end position="351"/>
    </location>
</feature>
<dbReference type="AlphaFoldDB" id="A0A841AH17"/>
<dbReference type="Proteomes" id="UP000588158">
    <property type="component" value="Unassembled WGS sequence"/>
</dbReference>
<keyword evidence="7" id="KW-0520">NAD</keyword>
<dbReference type="GO" id="GO:0012501">
    <property type="term" value="P:programmed cell death"/>
    <property type="evidence" value="ECO:0007669"/>
    <property type="project" value="TreeGrafter"/>
</dbReference>
<dbReference type="InterPro" id="IPR023753">
    <property type="entry name" value="FAD/NAD-binding_dom"/>
</dbReference>
<protein>
    <submittedName>
        <fullName evidence="11">NADPH-dependent 2,4-dienoyl-CoA reductase/sulfur reductase-like enzyme</fullName>
    </submittedName>
</protein>
<dbReference type="Gene3D" id="3.50.50.60">
    <property type="entry name" value="FAD/NAD(P)-binding domain"/>
    <property type="match status" value="2"/>
</dbReference>
<dbReference type="InterPro" id="IPR029324">
    <property type="entry name" value="AIF_C"/>
</dbReference>
<dbReference type="PANTHER" id="PTHR43557">
    <property type="entry name" value="APOPTOSIS-INDUCING FACTOR 1"/>
    <property type="match status" value="1"/>
</dbReference>
<dbReference type="InterPro" id="IPR016156">
    <property type="entry name" value="FAD/NAD-linked_Rdtase_dimer_sf"/>
</dbReference>
<dbReference type="SUPFAM" id="SSF51905">
    <property type="entry name" value="FAD/NAD(P)-binding domain"/>
    <property type="match status" value="2"/>
</dbReference>
<evidence type="ECO:0000256" key="5">
    <source>
        <dbReference type="ARBA" id="ARBA00022946"/>
    </source>
</evidence>
<dbReference type="InterPro" id="IPR036188">
    <property type="entry name" value="FAD/NAD-bd_sf"/>
</dbReference>
<keyword evidence="2" id="KW-0285">Flavoprotein</keyword>
<keyword evidence="6" id="KW-0560">Oxidoreductase</keyword>
<dbReference type="PRINTS" id="PR00469">
    <property type="entry name" value="PNDRDTASEII"/>
</dbReference>
<dbReference type="GO" id="GO:0016174">
    <property type="term" value="F:NAD(P)H oxidase H2O2-forming activity"/>
    <property type="evidence" value="ECO:0007669"/>
    <property type="project" value="TreeGrafter"/>
</dbReference>
<evidence type="ECO:0000259" key="10">
    <source>
        <dbReference type="Pfam" id="PF14721"/>
    </source>
</evidence>
<proteinExistence type="predicted"/>
<dbReference type="Pfam" id="PF14721">
    <property type="entry name" value="AIF_C"/>
    <property type="match status" value="1"/>
</dbReference>
<evidence type="ECO:0000256" key="2">
    <source>
        <dbReference type="ARBA" id="ARBA00022630"/>
    </source>
</evidence>
<dbReference type="Pfam" id="PF07992">
    <property type="entry name" value="Pyr_redox_2"/>
    <property type="match status" value="1"/>
</dbReference>
<evidence type="ECO:0000313" key="12">
    <source>
        <dbReference type="Proteomes" id="UP000588158"/>
    </source>
</evidence>
<gene>
    <name evidence="11" type="ORF">HNR70_002438</name>
</gene>
<evidence type="ECO:0000256" key="4">
    <source>
        <dbReference type="ARBA" id="ARBA00022827"/>
    </source>
</evidence>
<comment type="catalytic activity">
    <reaction evidence="8">
        <text>A + NADH + H(+) = AH2 + NAD(+)</text>
        <dbReference type="Rhea" id="RHEA:11356"/>
        <dbReference type="ChEBI" id="CHEBI:13193"/>
        <dbReference type="ChEBI" id="CHEBI:15378"/>
        <dbReference type="ChEBI" id="CHEBI:17499"/>
        <dbReference type="ChEBI" id="CHEBI:57540"/>
        <dbReference type="ChEBI" id="CHEBI:57945"/>
    </reaction>
</comment>
<dbReference type="EMBL" id="JACHLZ010000001">
    <property type="protein sequence ID" value="MBB5832625.1"/>
    <property type="molecule type" value="Genomic_DNA"/>
</dbReference>
<dbReference type="InterPro" id="IPR050446">
    <property type="entry name" value="FAD-oxidoreductase/Apoptosis"/>
</dbReference>
<reference evidence="11 12" key="1">
    <citation type="submission" date="2020-08" db="EMBL/GenBank/DDBJ databases">
        <title>Sequencing the genomes of 1000 actinobacteria strains.</title>
        <authorList>
            <person name="Klenk H.-P."/>
        </authorList>
    </citation>
    <scope>NUCLEOTIDE SEQUENCE [LARGE SCALE GENOMIC DNA]</scope>
    <source>
        <strain evidence="11 12">DSM 28796</strain>
    </source>
</reference>
<organism evidence="11 12">
    <name type="scientific">Brachybacterium aquaticum</name>
    <dbReference type="NCBI Taxonomy" id="1432564"/>
    <lineage>
        <taxon>Bacteria</taxon>
        <taxon>Bacillati</taxon>
        <taxon>Actinomycetota</taxon>
        <taxon>Actinomycetes</taxon>
        <taxon>Micrococcales</taxon>
        <taxon>Dermabacteraceae</taxon>
        <taxon>Brachybacterium</taxon>
    </lineage>
</organism>